<evidence type="ECO:0000256" key="4">
    <source>
        <dbReference type="ARBA" id="ARBA00022692"/>
    </source>
</evidence>
<dbReference type="Pfam" id="PF08022">
    <property type="entry name" value="FAD_binding_8"/>
    <property type="match status" value="1"/>
</dbReference>
<evidence type="ECO:0000256" key="12">
    <source>
        <dbReference type="ARBA" id="ARBA00023136"/>
    </source>
</evidence>
<dbReference type="PRINTS" id="PR00410">
    <property type="entry name" value="PHEHYDRXLASE"/>
</dbReference>
<evidence type="ECO:0000259" key="14">
    <source>
        <dbReference type="PROSITE" id="PS51384"/>
    </source>
</evidence>
<feature type="domain" description="FAD-binding FR-type" evidence="14">
    <location>
        <begin position="214"/>
        <end position="310"/>
    </location>
</feature>
<protein>
    <submittedName>
        <fullName evidence="15">Reductase</fullName>
    </submittedName>
</protein>
<comment type="subcellular location">
    <subcellularLocation>
        <location evidence="2">Membrane</location>
        <topology evidence="2">Multi-pass membrane protein</topology>
    </subcellularLocation>
</comment>
<keyword evidence="8 13" id="KW-1133">Transmembrane helix</keyword>
<feature type="transmembrane region" description="Helical" evidence="13">
    <location>
        <begin position="135"/>
        <end position="152"/>
    </location>
</feature>
<feature type="transmembrane region" description="Helical" evidence="13">
    <location>
        <begin position="7"/>
        <end position="29"/>
    </location>
</feature>
<dbReference type="Gene3D" id="3.40.50.80">
    <property type="entry name" value="Nucleotide-binding domain of ferredoxin-NADP reductase (FNR) module"/>
    <property type="match status" value="1"/>
</dbReference>
<evidence type="ECO:0000256" key="8">
    <source>
        <dbReference type="ARBA" id="ARBA00022989"/>
    </source>
</evidence>
<dbReference type="PANTHER" id="PTHR47354:SF8">
    <property type="entry name" value="1,2-PHENYLACETYL-COA EPOXIDASE, SUBUNIT E"/>
    <property type="match status" value="1"/>
</dbReference>
<dbReference type="OrthoDB" id="9796486at2"/>
<comment type="caution">
    <text evidence="15">The sequence shown here is derived from an EMBL/GenBank/DDBJ whole genome shotgun (WGS) entry which is preliminary data.</text>
</comment>
<dbReference type="InterPro" id="IPR001433">
    <property type="entry name" value="OxRdtase_FAD/NAD-bd"/>
</dbReference>
<sequence>MRREKTIIITIFLFALLLWGVDVLFRFQASDWGVWLWRKELINLTGILAFIPMGIIMILALRPPKLEWLFGGMDKIYYAHKWLGIWSIVFVILHYGMKLSKGILKPFFEQGPKPKDPKLWIFDGMQSLAKDMGEILFYAFVIMLVITLLKRFPYRFWRLLHKLMGLFFIGVVFHALVLSPARYWTEPVGIVMLLLMAFGIYSAIIAILGRIGQKRRYQATITELDFVAKTAVVTCEMPRDWNHQAGQYAFVQHPRYREKHPFTIASMTRKDQTICFAIKALGHYTRKISKRWQVGDELIIEGPYGRFFSMSSTLPKQLWVAGGVGITPFIAWLESLQRDNQQLESRQKAITLYYLVRNSEEALMLTELQALAEKANVTLHLHYSDDQGHLDFATLPFDADTSVWFCGPTGIAKAISRQLSLKGLAPHRYLHCEYFEMR</sequence>
<evidence type="ECO:0000256" key="3">
    <source>
        <dbReference type="ARBA" id="ARBA00022630"/>
    </source>
</evidence>
<feature type="transmembrane region" description="Helical" evidence="13">
    <location>
        <begin position="41"/>
        <end position="61"/>
    </location>
</feature>
<keyword evidence="9" id="KW-0560">Oxidoreductase</keyword>
<keyword evidence="3" id="KW-0285">Flavoprotein</keyword>
<keyword evidence="4 13" id="KW-0812">Transmembrane</keyword>
<evidence type="ECO:0000313" key="15">
    <source>
        <dbReference type="EMBL" id="PWD81200.1"/>
    </source>
</evidence>
<keyword evidence="12 13" id="KW-0472">Membrane</keyword>
<feature type="transmembrane region" description="Helical" evidence="13">
    <location>
        <begin position="190"/>
        <end position="208"/>
    </location>
</feature>
<evidence type="ECO:0000256" key="11">
    <source>
        <dbReference type="ARBA" id="ARBA00023014"/>
    </source>
</evidence>
<dbReference type="SUPFAM" id="SSF52343">
    <property type="entry name" value="Ferredoxin reductase-like, C-terminal NADP-linked domain"/>
    <property type="match status" value="1"/>
</dbReference>
<dbReference type="GO" id="GO:0046872">
    <property type="term" value="F:metal ion binding"/>
    <property type="evidence" value="ECO:0007669"/>
    <property type="project" value="UniProtKB-KW"/>
</dbReference>
<evidence type="ECO:0000256" key="13">
    <source>
        <dbReference type="SAM" id="Phobius"/>
    </source>
</evidence>
<dbReference type="AlphaFoldDB" id="A0A2U2AEX8"/>
<feature type="transmembrane region" description="Helical" evidence="13">
    <location>
        <begin position="164"/>
        <end position="184"/>
    </location>
</feature>
<dbReference type="InterPro" id="IPR013112">
    <property type="entry name" value="FAD-bd_8"/>
</dbReference>
<dbReference type="RefSeq" id="WP_109189097.1">
    <property type="nucleotide sequence ID" value="NZ_BMYA01000003.1"/>
</dbReference>
<dbReference type="InterPro" id="IPR050415">
    <property type="entry name" value="MRET"/>
</dbReference>
<feature type="transmembrane region" description="Helical" evidence="13">
    <location>
        <begin position="82"/>
        <end position="97"/>
    </location>
</feature>
<accession>A0A2U2AEX8</accession>
<dbReference type="InterPro" id="IPR013130">
    <property type="entry name" value="Fe3_Rdtase_TM_dom"/>
</dbReference>
<proteinExistence type="predicted"/>
<evidence type="ECO:0000256" key="10">
    <source>
        <dbReference type="ARBA" id="ARBA00023004"/>
    </source>
</evidence>
<dbReference type="Proteomes" id="UP000245020">
    <property type="component" value="Unassembled WGS sequence"/>
</dbReference>
<evidence type="ECO:0000256" key="5">
    <source>
        <dbReference type="ARBA" id="ARBA00022714"/>
    </source>
</evidence>
<dbReference type="CDD" id="cd06198">
    <property type="entry name" value="FNR_like_3"/>
    <property type="match status" value="1"/>
</dbReference>
<dbReference type="GO" id="GO:0050660">
    <property type="term" value="F:flavin adenine dinucleotide binding"/>
    <property type="evidence" value="ECO:0007669"/>
    <property type="project" value="TreeGrafter"/>
</dbReference>
<dbReference type="InterPro" id="IPR039261">
    <property type="entry name" value="FNR_nucleotide-bd"/>
</dbReference>
<keyword evidence="10" id="KW-0408">Iron</keyword>
<keyword evidence="5" id="KW-0001">2Fe-2S</keyword>
<dbReference type="InterPro" id="IPR017927">
    <property type="entry name" value="FAD-bd_FR_type"/>
</dbReference>
<dbReference type="GO" id="GO:0016491">
    <property type="term" value="F:oxidoreductase activity"/>
    <property type="evidence" value="ECO:0007669"/>
    <property type="project" value="UniProtKB-KW"/>
</dbReference>
<dbReference type="GO" id="GO:0016020">
    <property type="term" value="C:membrane"/>
    <property type="evidence" value="ECO:0007669"/>
    <property type="project" value="UniProtKB-SubCell"/>
</dbReference>
<dbReference type="Pfam" id="PF00175">
    <property type="entry name" value="NAD_binding_1"/>
    <property type="match status" value="1"/>
</dbReference>
<dbReference type="PROSITE" id="PS51384">
    <property type="entry name" value="FAD_FR"/>
    <property type="match status" value="1"/>
</dbReference>
<dbReference type="PANTHER" id="PTHR47354">
    <property type="entry name" value="NADH OXIDOREDUCTASE HCR"/>
    <property type="match status" value="1"/>
</dbReference>
<comment type="cofactor">
    <cofactor evidence="1">
        <name>FAD</name>
        <dbReference type="ChEBI" id="CHEBI:57692"/>
    </cofactor>
</comment>
<keyword evidence="11" id="KW-0411">Iron-sulfur</keyword>
<reference evidence="16" key="1">
    <citation type="submission" date="2018-05" db="EMBL/GenBank/DDBJ databases">
        <title>Ignatzschineria dubaiensis sp. nov., isolated from necrotic foot tissues of dromedaries (Camelus dromedarius) and associated maggots in Dubai, United Arab Emirates.</title>
        <authorList>
            <person name="Tsang C.C."/>
            <person name="Tang J.Y.M."/>
            <person name="Fong J.Y.H."/>
            <person name="Kinne J."/>
            <person name="Lee H.H."/>
            <person name="Joseph M."/>
            <person name="Jose S."/>
            <person name="Schuster R.K."/>
            <person name="Tang Y."/>
            <person name="Sivakumar S."/>
            <person name="Chen J.H.K."/>
            <person name="Teng J.L.L."/>
            <person name="Lau S.K.P."/>
            <person name="Wernery U."/>
            <person name="Woo P.C.Y."/>
        </authorList>
    </citation>
    <scope>NUCLEOTIDE SEQUENCE [LARGE SCALE GENOMIC DNA]</scope>
    <source>
        <strain evidence="16">KCTC 22644</strain>
    </source>
</reference>
<keyword evidence="7" id="KW-0274">FAD</keyword>
<name>A0A2U2AEX8_9GAMM</name>
<evidence type="ECO:0000256" key="7">
    <source>
        <dbReference type="ARBA" id="ARBA00022827"/>
    </source>
</evidence>
<dbReference type="SUPFAM" id="SSF63380">
    <property type="entry name" value="Riboflavin synthase domain-like"/>
    <property type="match status" value="1"/>
</dbReference>
<keyword evidence="6" id="KW-0479">Metal-binding</keyword>
<dbReference type="GO" id="GO:0051537">
    <property type="term" value="F:2 iron, 2 sulfur cluster binding"/>
    <property type="evidence" value="ECO:0007669"/>
    <property type="project" value="UniProtKB-KW"/>
</dbReference>
<dbReference type="Pfam" id="PF01794">
    <property type="entry name" value="Ferric_reduct"/>
    <property type="match status" value="1"/>
</dbReference>
<evidence type="ECO:0000256" key="9">
    <source>
        <dbReference type="ARBA" id="ARBA00023002"/>
    </source>
</evidence>
<dbReference type="InterPro" id="IPR017938">
    <property type="entry name" value="Riboflavin_synthase-like_b-brl"/>
</dbReference>
<evidence type="ECO:0000256" key="1">
    <source>
        <dbReference type="ARBA" id="ARBA00001974"/>
    </source>
</evidence>
<organism evidence="15 16">
    <name type="scientific">Ignatzschineria ureiclastica</name>
    <dbReference type="NCBI Taxonomy" id="472582"/>
    <lineage>
        <taxon>Bacteria</taxon>
        <taxon>Pseudomonadati</taxon>
        <taxon>Pseudomonadota</taxon>
        <taxon>Gammaproteobacteria</taxon>
        <taxon>Cardiobacteriales</taxon>
        <taxon>Ignatzschineriaceae</taxon>
        <taxon>Ignatzschineria</taxon>
    </lineage>
</organism>
<dbReference type="EMBL" id="QEWQ01000003">
    <property type="protein sequence ID" value="PWD81200.1"/>
    <property type="molecule type" value="Genomic_DNA"/>
</dbReference>
<keyword evidence="16" id="KW-1185">Reference proteome</keyword>
<dbReference type="Gene3D" id="2.40.30.10">
    <property type="entry name" value="Translation factors"/>
    <property type="match status" value="1"/>
</dbReference>
<evidence type="ECO:0000256" key="6">
    <source>
        <dbReference type="ARBA" id="ARBA00022723"/>
    </source>
</evidence>
<evidence type="ECO:0000256" key="2">
    <source>
        <dbReference type="ARBA" id="ARBA00004141"/>
    </source>
</evidence>
<gene>
    <name evidence="15" type="ORF">DC083_04735</name>
</gene>
<evidence type="ECO:0000313" key="16">
    <source>
        <dbReference type="Proteomes" id="UP000245020"/>
    </source>
</evidence>